<keyword evidence="6 8" id="KW-1133">Transmembrane helix</keyword>
<dbReference type="GO" id="GO:0005886">
    <property type="term" value="C:plasma membrane"/>
    <property type="evidence" value="ECO:0007669"/>
    <property type="project" value="UniProtKB-SubCell"/>
</dbReference>
<sequence>MSSTAERITFTEKLADRLISRERYAEDEETYLKVKYGVEVILINVIKISLVYILALLIGVFWQTLITHLAFVVLRRYSFGLHAIKSLNCTITSLLMFVLGPFLFQSIPSTNWVVVIVFALVLFNMFRYAPSDTESLPLIGLEERNILKKKAMVCTIVLFLITLLVPSAEMKTLIMLGSVYQVISIHPLMYKLLNRRYRNYESYE</sequence>
<dbReference type="Proteomes" id="UP000571128">
    <property type="component" value="Unassembled WGS sequence"/>
</dbReference>
<comment type="caution">
    <text evidence="9">The sequence shown here is derived from an EMBL/GenBank/DDBJ whole genome shotgun (WGS) entry which is preliminary data.</text>
</comment>
<evidence type="ECO:0000256" key="1">
    <source>
        <dbReference type="ARBA" id="ARBA00022475"/>
    </source>
</evidence>
<evidence type="ECO:0000256" key="2">
    <source>
        <dbReference type="ARBA" id="ARBA00022654"/>
    </source>
</evidence>
<evidence type="ECO:0000256" key="8">
    <source>
        <dbReference type="HAMAP-Rule" id="MF_00784"/>
    </source>
</evidence>
<dbReference type="GO" id="GO:0008233">
    <property type="term" value="F:peptidase activity"/>
    <property type="evidence" value="ECO:0007669"/>
    <property type="project" value="UniProtKB-UniRule"/>
</dbReference>
<dbReference type="GO" id="GO:0006508">
    <property type="term" value="P:proteolysis"/>
    <property type="evidence" value="ECO:0007669"/>
    <property type="project" value="UniProtKB-KW"/>
</dbReference>
<evidence type="ECO:0000256" key="4">
    <source>
        <dbReference type="ARBA" id="ARBA00022692"/>
    </source>
</evidence>
<accession>A0A841YD03</accession>
<dbReference type="GO" id="GO:0009372">
    <property type="term" value="P:quorum sensing"/>
    <property type="evidence" value="ECO:0007669"/>
    <property type="project" value="UniProtKB-UniRule"/>
</dbReference>
<gene>
    <name evidence="9" type="ORF">HB844_04310</name>
</gene>
<keyword evidence="5 8" id="KW-0378">Hydrolase</keyword>
<evidence type="ECO:0000256" key="3">
    <source>
        <dbReference type="ARBA" id="ARBA00022670"/>
    </source>
</evidence>
<dbReference type="HAMAP" id="MF_00784">
    <property type="entry name" value="AgrB"/>
    <property type="match status" value="1"/>
</dbReference>
<keyword evidence="7 8" id="KW-0472">Membrane</keyword>
<keyword evidence="3 8" id="KW-0645">Protease</keyword>
<dbReference type="InterPro" id="IPR006741">
    <property type="entry name" value="AgrB"/>
</dbReference>
<comment type="function">
    <text evidence="8">May be involved in the proteolytic processing of a quorum sensing system signal molecule precursor.</text>
</comment>
<keyword evidence="1 8" id="KW-1003">Cell membrane</keyword>
<comment type="subcellular location">
    <subcellularLocation>
        <location evidence="8">Cell membrane</location>
        <topology evidence="8">Multi-pass membrane protein</topology>
    </subcellularLocation>
</comment>
<dbReference type="Pfam" id="PF04647">
    <property type="entry name" value="AgrB"/>
    <property type="match status" value="1"/>
</dbReference>
<keyword evidence="4 8" id="KW-0812">Transmembrane</keyword>
<feature type="transmembrane region" description="Helical" evidence="8">
    <location>
        <begin position="110"/>
        <end position="130"/>
    </location>
</feature>
<dbReference type="EC" id="3.4.-.-" evidence="8"/>
<dbReference type="SMART" id="SM00793">
    <property type="entry name" value="AgrB"/>
    <property type="match status" value="1"/>
</dbReference>
<feature type="transmembrane region" description="Helical" evidence="8">
    <location>
        <begin position="151"/>
        <end position="168"/>
    </location>
</feature>
<feature type="transmembrane region" description="Helical" evidence="8">
    <location>
        <begin position="174"/>
        <end position="193"/>
    </location>
</feature>
<evidence type="ECO:0000256" key="5">
    <source>
        <dbReference type="ARBA" id="ARBA00022801"/>
    </source>
</evidence>
<keyword evidence="2 8" id="KW-0673">Quorum sensing</keyword>
<dbReference type="AlphaFoldDB" id="A0A841YD03"/>
<evidence type="ECO:0000313" key="10">
    <source>
        <dbReference type="Proteomes" id="UP000571128"/>
    </source>
</evidence>
<evidence type="ECO:0000313" key="9">
    <source>
        <dbReference type="EMBL" id="MBC1398089.1"/>
    </source>
</evidence>
<reference evidence="9 10" key="1">
    <citation type="submission" date="2020-03" db="EMBL/GenBank/DDBJ databases">
        <title>Soil Listeria distribution.</title>
        <authorList>
            <person name="Liao J."/>
            <person name="Wiedmann M."/>
        </authorList>
    </citation>
    <scope>NUCLEOTIDE SEQUENCE [LARGE SCALE GENOMIC DNA]</scope>
    <source>
        <strain evidence="9 10">FSL L7-1645</strain>
    </source>
</reference>
<dbReference type="EMBL" id="JAARPY010000003">
    <property type="protein sequence ID" value="MBC1398089.1"/>
    <property type="molecule type" value="Genomic_DNA"/>
</dbReference>
<feature type="transmembrane region" description="Helical" evidence="8">
    <location>
        <begin position="50"/>
        <end position="74"/>
    </location>
</feature>
<name>A0A841YD03_9LIST</name>
<dbReference type="RefSeq" id="WP_007546786.1">
    <property type="nucleotide sequence ID" value="NZ_JAARPY010000003.1"/>
</dbReference>
<evidence type="ECO:0000256" key="7">
    <source>
        <dbReference type="ARBA" id="ARBA00023136"/>
    </source>
</evidence>
<protein>
    <recommendedName>
        <fullName evidence="8">Putative AgrB-like protein</fullName>
        <ecNumber evidence="8">3.4.-.-</ecNumber>
    </recommendedName>
</protein>
<proteinExistence type="inferred from homology"/>
<evidence type="ECO:0000256" key="6">
    <source>
        <dbReference type="ARBA" id="ARBA00022989"/>
    </source>
</evidence>
<comment type="similarity">
    <text evidence="8">Belongs to the AgrB family.</text>
</comment>
<organism evidence="9 10">
    <name type="scientific">Listeria fleischmannii</name>
    <dbReference type="NCBI Taxonomy" id="1069827"/>
    <lineage>
        <taxon>Bacteria</taxon>
        <taxon>Bacillati</taxon>
        <taxon>Bacillota</taxon>
        <taxon>Bacilli</taxon>
        <taxon>Bacillales</taxon>
        <taxon>Listeriaceae</taxon>
        <taxon>Listeria</taxon>
    </lineage>
</organism>